<dbReference type="Proteomes" id="UP001164632">
    <property type="component" value="Chromosome"/>
</dbReference>
<organism evidence="2 3">
    <name type="scientific">Stutzerimonas frequens</name>
    <dbReference type="NCBI Taxonomy" id="2968969"/>
    <lineage>
        <taxon>Bacteria</taxon>
        <taxon>Pseudomonadati</taxon>
        <taxon>Pseudomonadota</taxon>
        <taxon>Gammaproteobacteria</taxon>
        <taxon>Pseudomonadales</taxon>
        <taxon>Pseudomonadaceae</taxon>
        <taxon>Stutzerimonas</taxon>
    </lineage>
</organism>
<dbReference type="RefSeq" id="WP_267931713.1">
    <property type="nucleotide sequence ID" value="NZ_CP113257.1"/>
</dbReference>
<name>A0AA47E224_9GAMM</name>
<reference evidence="2" key="1">
    <citation type="submission" date="2022-11" db="EMBL/GenBank/DDBJ databases">
        <title>Genomic of Pseudomonas TF18.</title>
        <authorList>
            <person name="Liu T."/>
        </authorList>
    </citation>
    <scope>NUCLEOTIDE SEQUENCE</scope>
    <source>
        <strain evidence="2">TF18</strain>
    </source>
</reference>
<dbReference type="EMBL" id="CP113257">
    <property type="protein sequence ID" value="WAE52761.1"/>
    <property type="molecule type" value="Genomic_DNA"/>
</dbReference>
<gene>
    <name evidence="2" type="ORF">OSV15_00820</name>
</gene>
<dbReference type="Pfam" id="PF13503">
    <property type="entry name" value="DUF4123"/>
    <property type="match status" value="1"/>
</dbReference>
<protein>
    <submittedName>
        <fullName evidence="2">DUF4123 domain-containing protein</fullName>
    </submittedName>
</protein>
<evidence type="ECO:0000259" key="1">
    <source>
        <dbReference type="Pfam" id="PF13503"/>
    </source>
</evidence>
<sequence length="289" mass="32888">MTALSLMNSYLLLDGAQIDGLAAKIYALEESPLLHLLYQQSAYEALAEVGPLLVAVRPHSELAQVFQQEWHATAGIWLESDASEDDLVEHLRSLIHVRLEGEQTTLFRYHDPRIMALWLVPLNADERDPLMGPVHRIRLPADSGAKLTLLRETKPQTFARYDDKPWLRFSQEQLEQLNQAKHTCFDQRLLAHLQRFFPKSLQGMDAAAQHQFATLCRQSAARYGYSAADEVARWAGLLAELGSDFPQAPEHDTYRQLLEQRDLLPAKRLDNLIAELQCQLLRTDKESVA</sequence>
<dbReference type="AlphaFoldDB" id="A0AA47E224"/>
<feature type="domain" description="DUF4123" evidence="1">
    <location>
        <begin position="10"/>
        <end position="127"/>
    </location>
</feature>
<proteinExistence type="predicted"/>
<evidence type="ECO:0000313" key="3">
    <source>
        <dbReference type="Proteomes" id="UP001164632"/>
    </source>
</evidence>
<dbReference type="InterPro" id="IPR025391">
    <property type="entry name" value="DUF4123"/>
</dbReference>
<accession>A0AA47E224</accession>
<evidence type="ECO:0000313" key="2">
    <source>
        <dbReference type="EMBL" id="WAE52761.1"/>
    </source>
</evidence>